<dbReference type="PANTHER" id="PTHR11014">
    <property type="entry name" value="PEPTIDASE M20 FAMILY MEMBER"/>
    <property type="match status" value="1"/>
</dbReference>
<name>A0A841PXM3_9BACL</name>
<sequence length="306" mass="33803">MAKTMINQAVEGINEEVIEWRRYFHRHPELSYQEENTSQYIYNTLLSFENIEVSHPTKTSVMGRLIGNQTGKTVAIRADIDALPIEEENTFDFVSQNEGVMHACGHDGHTAMLLGTAKVLSGLKDEINGEVRFLFEHAEEYFPGGAKEMVEAGVLEDVDHVLAAHLMSTIDVGKIGVTYGPMTAAADAFWISVNGTGGHGAMPHDTVDSIVVASHVVSNLQQIVSRNVDPLDSVVLTVGNFVAEEAGNVIADRVKISGIVRSYDPKYRTSIPKRMEQIVKGSVRHMVRRIRLSTSMVFLPFTMMNT</sequence>
<protein>
    <submittedName>
        <fullName evidence="2">Amidohydrolase</fullName>
        <ecNumber evidence="2">3.5.1.-</ecNumber>
    </submittedName>
</protein>
<keyword evidence="1 2" id="KW-0378">Hydrolase</keyword>
<evidence type="ECO:0000313" key="2">
    <source>
        <dbReference type="EMBL" id="MBB6448755.1"/>
    </source>
</evidence>
<dbReference type="Pfam" id="PF01546">
    <property type="entry name" value="Peptidase_M20"/>
    <property type="match status" value="1"/>
</dbReference>
<dbReference type="Proteomes" id="UP000568839">
    <property type="component" value="Unassembled WGS sequence"/>
</dbReference>
<dbReference type="GO" id="GO:0050118">
    <property type="term" value="F:N-acetyldiaminopimelate deacetylase activity"/>
    <property type="evidence" value="ECO:0007669"/>
    <property type="project" value="UniProtKB-ARBA"/>
</dbReference>
<dbReference type="Gene3D" id="3.40.630.10">
    <property type="entry name" value="Zn peptidases"/>
    <property type="match status" value="1"/>
</dbReference>
<dbReference type="InterPro" id="IPR036264">
    <property type="entry name" value="Bact_exopeptidase_dim_dom"/>
</dbReference>
<dbReference type="EMBL" id="JACHHJ010000001">
    <property type="protein sequence ID" value="MBB6448755.1"/>
    <property type="molecule type" value="Genomic_DNA"/>
</dbReference>
<comment type="caution">
    <text evidence="2">The sequence shown here is derived from an EMBL/GenBank/DDBJ whole genome shotgun (WGS) entry which is preliminary data.</text>
</comment>
<dbReference type="EC" id="3.5.1.-" evidence="2"/>
<dbReference type="NCBIfam" id="TIGR01891">
    <property type="entry name" value="amidohydrolases"/>
    <property type="match status" value="1"/>
</dbReference>
<dbReference type="PANTHER" id="PTHR11014:SF63">
    <property type="entry name" value="METALLOPEPTIDASE, PUTATIVE (AFU_ORTHOLOGUE AFUA_6G09600)-RELATED"/>
    <property type="match status" value="1"/>
</dbReference>
<reference evidence="2 3" key="1">
    <citation type="submission" date="2020-08" db="EMBL/GenBank/DDBJ databases">
        <title>Genomic Encyclopedia of Type Strains, Phase IV (KMG-IV): sequencing the most valuable type-strain genomes for metagenomic binning, comparative biology and taxonomic classification.</title>
        <authorList>
            <person name="Goeker M."/>
        </authorList>
    </citation>
    <scope>NUCLEOTIDE SEQUENCE [LARGE SCALE GENOMIC DNA]</scope>
    <source>
        <strain evidence="2 3">DSM 21769</strain>
    </source>
</reference>
<dbReference type="InterPro" id="IPR017439">
    <property type="entry name" value="Amidohydrolase"/>
</dbReference>
<dbReference type="FunFam" id="3.30.70.360:FF:000001">
    <property type="entry name" value="N-acetyldiaminopimelate deacetylase"/>
    <property type="match status" value="1"/>
</dbReference>
<accession>A0A841PXM3</accession>
<evidence type="ECO:0000256" key="1">
    <source>
        <dbReference type="ARBA" id="ARBA00022801"/>
    </source>
</evidence>
<dbReference type="InterPro" id="IPR002933">
    <property type="entry name" value="Peptidase_M20"/>
</dbReference>
<dbReference type="AlphaFoldDB" id="A0A841PXM3"/>
<evidence type="ECO:0000313" key="3">
    <source>
        <dbReference type="Proteomes" id="UP000568839"/>
    </source>
</evidence>
<dbReference type="SUPFAM" id="SSF53187">
    <property type="entry name" value="Zn-dependent exopeptidases"/>
    <property type="match status" value="1"/>
</dbReference>
<dbReference type="GO" id="GO:0019877">
    <property type="term" value="P:diaminopimelate biosynthetic process"/>
    <property type="evidence" value="ECO:0007669"/>
    <property type="project" value="UniProtKB-ARBA"/>
</dbReference>
<organism evidence="2 3">
    <name type="scientific">Geomicrobium halophilum</name>
    <dbReference type="NCBI Taxonomy" id="549000"/>
    <lineage>
        <taxon>Bacteria</taxon>
        <taxon>Bacillati</taxon>
        <taxon>Bacillota</taxon>
        <taxon>Bacilli</taxon>
        <taxon>Bacillales</taxon>
        <taxon>Geomicrobium</taxon>
    </lineage>
</organism>
<keyword evidence="3" id="KW-1185">Reference proteome</keyword>
<proteinExistence type="predicted"/>
<gene>
    <name evidence="2" type="ORF">HNR44_000704</name>
</gene>
<dbReference type="SUPFAM" id="SSF55031">
    <property type="entry name" value="Bacterial exopeptidase dimerisation domain"/>
    <property type="match status" value="1"/>
</dbReference>